<evidence type="ECO:0000259" key="3">
    <source>
        <dbReference type="SMART" id="SM00471"/>
    </source>
</evidence>
<sequence length="789" mass="84087">MPPWLAVSGPSDSPPPPPPPEAAPAPHVDWPGRVLRIALVAAVAAACGWLLAPGAVHRLPGPEALGTPAPATIKADRDYDIVDEEATARRRADEAASVRPVYDLEDGAADEAVARIHAAFDLMRDEEQAFRQAGRDVRDARDVSELDRRYTAQRAGFVSRLQVVVRDEDLAALAAARFSEDVERELAALAQRGLSGMIVEDLKLLPADREQGFAVRTFRSGALQGERVLADRALVRDVATARDEVVRTAAARLERAPAPLRAAVVRLATAMVRPTLSHDQAETERRRADAAARVKPVGIPVKRGEKIIGDGERVEKRHLVVFDGIRAQRKGEDLAHLRLGGGLLVALAVAVLWRFARRNVPRFRPARRDALLLAVVLVATLGMGAIGLTIADALHERVPSLPPPALSYLVPFAAGAMIVRQVLSAEAALLLAIASGLTAGLLAGQSIGFALFATLGSVAAAGVIQGGRDRTSFFRAGLAVGAVGAAVVAALGLYAGRGALEIGTAAVAALLGGAVLLPVVVVGSLPLVEGVFGYVTDVKLLELANLNHPALKELIVQAPGTYHHSILMGSLVEAGAQAIGANPLLARVCAYYHDLGKIRNPLYFAENQRGGENRHDTLAPSMSALIVKRHVTDGLELARHWRLPRPVQDAIPQHHGTRLVAYFWAKAQQRASDEGGRAAVLDEGLFRYPGPKPQTREAALVMIADACEASSRALIDPTGGAIRGLVAKRINEIFSEGQLDECELTLRDLNAIAAAMVRALEAIYHTRPEYPGRPRDDAQRPTVQLVAKP</sequence>
<evidence type="ECO:0000256" key="2">
    <source>
        <dbReference type="SAM" id="Phobius"/>
    </source>
</evidence>
<evidence type="ECO:0000313" key="5">
    <source>
        <dbReference type="Proteomes" id="UP001162891"/>
    </source>
</evidence>
<keyword evidence="5" id="KW-1185">Reference proteome</keyword>
<feature type="region of interest" description="Disordered" evidence="1">
    <location>
        <begin position="1"/>
        <end position="25"/>
    </location>
</feature>
<feature type="domain" description="HD/PDEase" evidence="3">
    <location>
        <begin position="557"/>
        <end position="719"/>
    </location>
</feature>
<evidence type="ECO:0000313" key="4">
    <source>
        <dbReference type="EMBL" id="BDG05907.1"/>
    </source>
</evidence>
<dbReference type="InterPro" id="IPR011624">
    <property type="entry name" value="Metal-dep_PHydrolase_7TM_extra"/>
</dbReference>
<feature type="transmembrane region" description="Helical" evidence="2">
    <location>
        <begin position="502"/>
        <end position="522"/>
    </location>
</feature>
<dbReference type="CDD" id="cd00077">
    <property type="entry name" value="HDc"/>
    <property type="match status" value="1"/>
</dbReference>
<feature type="compositionally biased region" description="Pro residues" evidence="1">
    <location>
        <begin position="12"/>
        <end position="23"/>
    </location>
</feature>
<dbReference type="InterPro" id="IPR052722">
    <property type="entry name" value="PgpH_phosphodiesterase"/>
</dbReference>
<dbReference type="Pfam" id="PF07697">
    <property type="entry name" value="7TMR-HDED"/>
    <property type="match status" value="1"/>
</dbReference>
<feature type="transmembrane region" description="Helical" evidence="2">
    <location>
        <begin position="476"/>
        <end position="496"/>
    </location>
</feature>
<keyword evidence="2" id="KW-0812">Transmembrane</keyword>
<dbReference type="Pfam" id="PF01966">
    <property type="entry name" value="HD"/>
    <property type="match status" value="1"/>
</dbReference>
<dbReference type="NCBIfam" id="TIGR00277">
    <property type="entry name" value="HDIG"/>
    <property type="match status" value="1"/>
</dbReference>
<dbReference type="InterPro" id="IPR003607">
    <property type="entry name" value="HD/PDEase_dom"/>
</dbReference>
<dbReference type="SMART" id="SM00471">
    <property type="entry name" value="HDc"/>
    <property type="match status" value="1"/>
</dbReference>
<dbReference type="Pfam" id="PF07698">
    <property type="entry name" value="7TM-7TMR_HD"/>
    <property type="match status" value="1"/>
</dbReference>
<proteinExistence type="predicted"/>
<feature type="region of interest" description="Disordered" evidence="1">
    <location>
        <begin position="768"/>
        <end position="789"/>
    </location>
</feature>
<dbReference type="PANTHER" id="PTHR36442">
    <property type="entry name" value="CYCLIC-DI-AMP PHOSPHODIESTERASE PGPH"/>
    <property type="match status" value="1"/>
</dbReference>
<dbReference type="Proteomes" id="UP001162891">
    <property type="component" value="Chromosome"/>
</dbReference>
<dbReference type="EMBL" id="AP025591">
    <property type="protein sequence ID" value="BDG05907.1"/>
    <property type="molecule type" value="Genomic_DNA"/>
</dbReference>
<accession>A0ABM7X287</accession>
<feature type="transmembrane region" description="Helical" evidence="2">
    <location>
        <begin position="406"/>
        <end position="434"/>
    </location>
</feature>
<dbReference type="SUPFAM" id="SSF109604">
    <property type="entry name" value="HD-domain/PDEase-like"/>
    <property type="match status" value="1"/>
</dbReference>
<feature type="transmembrane region" description="Helical" evidence="2">
    <location>
        <begin position="371"/>
        <end position="394"/>
    </location>
</feature>
<organism evidence="4 5">
    <name type="scientific">Anaeromyxobacter oryzae</name>
    <dbReference type="NCBI Taxonomy" id="2918170"/>
    <lineage>
        <taxon>Bacteria</taxon>
        <taxon>Pseudomonadati</taxon>
        <taxon>Myxococcota</taxon>
        <taxon>Myxococcia</taxon>
        <taxon>Myxococcales</taxon>
        <taxon>Cystobacterineae</taxon>
        <taxon>Anaeromyxobacteraceae</taxon>
        <taxon>Anaeromyxobacter</taxon>
    </lineage>
</organism>
<name>A0ABM7X287_9BACT</name>
<feature type="compositionally biased region" description="Basic and acidic residues" evidence="1">
    <location>
        <begin position="768"/>
        <end position="779"/>
    </location>
</feature>
<dbReference type="InterPro" id="IPR011621">
    <property type="entry name" value="Metal-dep_PHydrolase_7TM_intra"/>
</dbReference>
<keyword evidence="2" id="KW-0472">Membrane</keyword>
<dbReference type="Gene3D" id="1.10.3210.10">
    <property type="entry name" value="Hypothetical protein af1432"/>
    <property type="match status" value="1"/>
</dbReference>
<reference evidence="5" key="1">
    <citation type="journal article" date="2022" name="Int. J. Syst. Evol. Microbiol.">
        <title>Anaeromyxobacter oryzae sp. nov., Anaeromyxobacter diazotrophicus sp. nov. and Anaeromyxobacter paludicola sp. nov., isolated from paddy soils.</title>
        <authorList>
            <person name="Itoh H."/>
            <person name="Xu Z."/>
            <person name="Mise K."/>
            <person name="Masuda Y."/>
            <person name="Ushijima N."/>
            <person name="Hayakawa C."/>
            <person name="Shiratori Y."/>
            <person name="Senoo K."/>
        </authorList>
    </citation>
    <scope>NUCLEOTIDE SEQUENCE [LARGE SCALE GENOMIC DNA]</scope>
    <source>
        <strain evidence="5">Red232</strain>
    </source>
</reference>
<feature type="transmembrane region" description="Helical" evidence="2">
    <location>
        <begin position="335"/>
        <end position="356"/>
    </location>
</feature>
<dbReference type="PANTHER" id="PTHR36442:SF1">
    <property type="entry name" value="CYCLIC-DI-AMP PHOSPHODIESTERASE PGPH"/>
    <property type="match status" value="1"/>
</dbReference>
<gene>
    <name evidence="4" type="ORF">AMOR_49030</name>
</gene>
<protein>
    <submittedName>
        <fullName evidence="4">HD family phosphohydrolase</fullName>
    </submittedName>
</protein>
<dbReference type="InterPro" id="IPR006674">
    <property type="entry name" value="HD_domain"/>
</dbReference>
<dbReference type="InterPro" id="IPR006675">
    <property type="entry name" value="HDIG_dom"/>
</dbReference>
<evidence type="ECO:0000256" key="1">
    <source>
        <dbReference type="SAM" id="MobiDB-lite"/>
    </source>
</evidence>
<keyword evidence="2" id="KW-1133">Transmembrane helix</keyword>